<dbReference type="InterPro" id="IPR013525">
    <property type="entry name" value="ABC2_TM"/>
</dbReference>
<keyword evidence="4" id="KW-1003">Cell membrane</keyword>
<dbReference type="Gene3D" id="3.40.1710.10">
    <property type="entry name" value="abc type-2 transporter like domain"/>
    <property type="match status" value="1"/>
</dbReference>
<accession>A0A1I6T1F6</accession>
<feature type="transmembrane region" description="Helical" evidence="8">
    <location>
        <begin position="284"/>
        <end position="303"/>
    </location>
</feature>
<comment type="subcellular location">
    <subcellularLocation>
        <location evidence="1">Cell membrane</location>
        <topology evidence="1">Multi-pass membrane protein</topology>
    </subcellularLocation>
</comment>
<dbReference type="AlphaFoldDB" id="A0A1I6T1F6"/>
<keyword evidence="3" id="KW-0813">Transport</keyword>
<evidence type="ECO:0000256" key="3">
    <source>
        <dbReference type="ARBA" id="ARBA00022448"/>
    </source>
</evidence>
<feature type="transmembrane region" description="Helical" evidence="8">
    <location>
        <begin position="219"/>
        <end position="242"/>
    </location>
</feature>
<dbReference type="GO" id="GO:0140359">
    <property type="term" value="F:ABC-type transporter activity"/>
    <property type="evidence" value="ECO:0007669"/>
    <property type="project" value="InterPro"/>
</dbReference>
<feature type="domain" description="ABC transmembrane type-2" evidence="9">
    <location>
        <begin position="125"/>
        <end position="366"/>
    </location>
</feature>
<dbReference type="OrthoDB" id="9784671at2"/>
<dbReference type="RefSeq" id="WP_092312210.1">
    <property type="nucleotide sequence ID" value="NZ_FOZV01000007.1"/>
</dbReference>
<evidence type="ECO:0000256" key="7">
    <source>
        <dbReference type="ARBA" id="ARBA00023136"/>
    </source>
</evidence>
<keyword evidence="11" id="KW-1185">Reference proteome</keyword>
<sequence>MLGRLQGLIGKEFAQMLRDPVVLFLVFWLTTVEVVMCTMAIGFDVRDLGLGLVDHDRSAASRGLVEEMTAGDSFILRRQFATAREAADELRKGTLHAVVEIPPGFGARVDGGRGAGFGVIVDGSNATVGARARAYIIEMAARFTRGRAMGSMPMSGGVEPSVRVWYNPDLTNTRFSALNMLAQAGFMLAVILPAAGLVREKQNGTLEQIRVTPIRAHELFLGKIIPPILVTLGSVFPSLLVIRLLGVPMAGDLATLFLLEFLFLLSAVSIGVFVATLTSTLQQAMLASFFSLFPLLFLSGSIAPVDSMPRWLQVAAQASPLLHALESVTGVFLKGAGMRELWPHAAALVGISLPLLGGGWLIFRRQW</sequence>
<dbReference type="GO" id="GO:0005886">
    <property type="term" value="C:plasma membrane"/>
    <property type="evidence" value="ECO:0007669"/>
    <property type="project" value="UniProtKB-SubCell"/>
</dbReference>
<protein>
    <submittedName>
        <fullName evidence="10">ABC-2 type transport system permease protein</fullName>
    </submittedName>
</protein>
<evidence type="ECO:0000256" key="2">
    <source>
        <dbReference type="ARBA" id="ARBA00007783"/>
    </source>
</evidence>
<keyword evidence="6 8" id="KW-1133">Transmembrane helix</keyword>
<evidence type="ECO:0000256" key="8">
    <source>
        <dbReference type="SAM" id="Phobius"/>
    </source>
</evidence>
<dbReference type="Proteomes" id="UP000198788">
    <property type="component" value="Unassembled WGS sequence"/>
</dbReference>
<feature type="transmembrane region" description="Helical" evidence="8">
    <location>
        <begin position="175"/>
        <end position="198"/>
    </location>
</feature>
<keyword evidence="5 8" id="KW-0812">Transmembrane</keyword>
<evidence type="ECO:0000256" key="4">
    <source>
        <dbReference type="ARBA" id="ARBA00022475"/>
    </source>
</evidence>
<dbReference type="EMBL" id="FOZV01000007">
    <property type="protein sequence ID" value="SFS82847.1"/>
    <property type="molecule type" value="Genomic_DNA"/>
</dbReference>
<dbReference type="InterPro" id="IPR051449">
    <property type="entry name" value="ABC-2_transporter_component"/>
</dbReference>
<feature type="transmembrane region" description="Helical" evidence="8">
    <location>
        <begin position="21"/>
        <end position="43"/>
    </location>
</feature>
<organism evidence="10 11">
    <name type="scientific">Brevundimonas viscosa</name>
    <dbReference type="NCBI Taxonomy" id="871741"/>
    <lineage>
        <taxon>Bacteria</taxon>
        <taxon>Pseudomonadati</taxon>
        <taxon>Pseudomonadota</taxon>
        <taxon>Alphaproteobacteria</taxon>
        <taxon>Caulobacterales</taxon>
        <taxon>Caulobacteraceae</taxon>
        <taxon>Brevundimonas</taxon>
    </lineage>
</organism>
<comment type="similarity">
    <text evidence="2">Belongs to the ABC-2 integral membrane protein family.</text>
</comment>
<dbReference type="PANTHER" id="PTHR30294">
    <property type="entry name" value="MEMBRANE COMPONENT OF ABC TRANSPORTER YHHJ-RELATED"/>
    <property type="match status" value="1"/>
</dbReference>
<evidence type="ECO:0000256" key="5">
    <source>
        <dbReference type="ARBA" id="ARBA00022692"/>
    </source>
</evidence>
<feature type="transmembrane region" description="Helical" evidence="8">
    <location>
        <begin position="254"/>
        <end position="277"/>
    </location>
</feature>
<dbReference type="InterPro" id="IPR047817">
    <property type="entry name" value="ABC2_TM_bact-type"/>
</dbReference>
<reference evidence="11" key="1">
    <citation type="submission" date="2016-10" db="EMBL/GenBank/DDBJ databases">
        <authorList>
            <person name="Varghese N."/>
            <person name="Submissions S."/>
        </authorList>
    </citation>
    <scope>NUCLEOTIDE SEQUENCE [LARGE SCALE GENOMIC DNA]</scope>
    <source>
        <strain evidence="11">CGMCC 1.10683</strain>
    </source>
</reference>
<evidence type="ECO:0000259" key="9">
    <source>
        <dbReference type="PROSITE" id="PS51012"/>
    </source>
</evidence>
<proteinExistence type="inferred from homology"/>
<evidence type="ECO:0000313" key="10">
    <source>
        <dbReference type="EMBL" id="SFS82847.1"/>
    </source>
</evidence>
<keyword evidence="7 8" id="KW-0472">Membrane</keyword>
<evidence type="ECO:0000256" key="6">
    <source>
        <dbReference type="ARBA" id="ARBA00022989"/>
    </source>
</evidence>
<name>A0A1I6T1F6_9CAUL</name>
<feature type="transmembrane region" description="Helical" evidence="8">
    <location>
        <begin position="341"/>
        <end position="363"/>
    </location>
</feature>
<dbReference type="PANTHER" id="PTHR30294:SF29">
    <property type="entry name" value="MULTIDRUG ABC TRANSPORTER PERMEASE YBHS-RELATED"/>
    <property type="match status" value="1"/>
</dbReference>
<evidence type="ECO:0000256" key="1">
    <source>
        <dbReference type="ARBA" id="ARBA00004651"/>
    </source>
</evidence>
<gene>
    <name evidence="10" type="ORF">SAMN05192570_2846</name>
</gene>
<dbReference type="Pfam" id="PF12698">
    <property type="entry name" value="ABC2_membrane_3"/>
    <property type="match status" value="1"/>
</dbReference>
<evidence type="ECO:0000313" key="11">
    <source>
        <dbReference type="Proteomes" id="UP000198788"/>
    </source>
</evidence>
<dbReference type="STRING" id="871741.SAMN05192570_2846"/>
<dbReference type="PROSITE" id="PS51012">
    <property type="entry name" value="ABC_TM2"/>
    <property type="match status" value="1"/>
</dbReference>